<sequence>VTRRPQLPQKPWLSRTLQRSILPLHLRTGCLANTPTLGRTTRGPVRSLSMPQPSLSTHPHRHTASHLALTAARLPSQGLAAY</sequence>
<dbReference type="Proteomes" id="UP001529510">
    <property type="component" value="Unassembled WGS sequence"/>
</dbReference>
<feature type="region of interest" description="Disordered" evidence="1">
    <location>
        <begin position="33"/>
        <end position="65"/>
    </location>
</feature>
<reference evidence="2 3" key="1">
    <citation type="submission" date="2024-05" db="EMBL/GenBank/DDBJ databases">
        <title>Genome sequencing and assembly of Indian major carp, Cirrhinus mrigala (Hamilton, 1822).</title>
        <authorList>
            <person name="Mohindra V."/>
            <person name="Chowdhury L.M."/>
            <person name="Lal K."/>
            <person name="Jena J.K."/>
        </authorList>
    </citation>
    <scope>NUCLEOTIDE SEQUENCE [LARGE SCALE GENOMIC DNA]</scope>
    <source>
        <strain evidence="2">CM1030</strain>
        <tissue evidence="2">Blood</tissue>
    </source>
</reference>
<evidence type="ECO:0000313" key="3">
    <source>
        <dbReference type="Proteomes" id="UP001529510"/>
    </source>
</evidence>
<keyword evidence="3" id="KW-1185">Reference proteome</keyword>
<comment type="caution">
    <text evidence="2">The sequence shown here is derived from an EMBL/GenBank/DDBJ whole genome shotgun (WGS) entry which is preliminary data.</text>
</comment>
<protein>
    <submittedName>
        <fullName evidence="2">Uncharacterized protein</fullName>
    </submittedName>
</protein>
<dbReference type="AlphaFoldDB" id="A0ABD0PZA8"/>
<feature type="non-terminal residue" evidence="2">
    <location>
        <position position="82"/>
    </location>
</feature>
<feature type="non-terminal residue" evidence="2">
    <location>
        <position position="1"/>
    </location>
</feature>
<accession>A0ABD0PZA8</accession>
<dbReference type="EMBL" id="JAMKFB020000012">
    <property type="protein sequence ID" value="KAL0179257.1"/>
    <property type="molecule type" value="Genomic_DNA"/>
</dbReference>
<proteinExistence type="predicted"/>
<evidence type="ECO:0000313" key="2">
    <source>
        <dbReference type="EMBL" id="KAL0179257.1"/>
    </source>
</evidence>
<evidence type="ECO:0000256" key="1">
    <source>
        <dbReference type="SAM" id="MobiDB-lite"/>
    </source>
</evidence>
<gene>
    <name evidence="2" type="ORF">M9458_024699</name>
</gene>
<organism evidence="2 3">
    <name type="scientific">Cirrhinus mrigala</name>
    <name type="common">Mrigala</name>
    <dbReference type="NCBI Taxonomy" id="683832"/>
    <lineage>
        <taxon>Eukaryota</taxon>
        <taxon>Metazoa</taxon>
        <taxon>Chordata</taxon>
        <taxon>Craniata</taxon>
        <taxon>Vertebrata</taxon>
        <taxon>Euteleostomi</taxon>
        <taxon>Actinopterygii</taxon>
        <taxon>Neopterygii</taxon>
        <taxon>Teleostei</taxon>
        <taxon>Ostariophysi</taxon>
        <taxon>Cypriniformes</taxon>
        <taxon>Cyprinidae</taxon>
        <taxon>Labeoninae</taxon>
        <taxon>Labeonini</taxon>
        <taxon>Cirrhinus</taxon>
    </lineage>
</organism>
<name>A0ABD0PZA8_CIRMR</name>